<dbReference type="AlphaFoldDB" id="A0A371FWH3"/>
<sequence>MVTMFIETRSSPYYDKVVGSVASNFADLMVVGERIELGIRHGKLAQANSNWALLRSSRQRKRKAKPTSPSYPVQLHVEAGSMAAHASLPPMSYVPPYQPRVDARVAVTLGSAQQGARRPPRMLTPIPMTYTKLLP</sequence>
<proteinExistence type="predicted"/>
<name>A0A371FWH3_MUCPR</name>
<feature type="non-terminal residue" evidence="1">
    <location>
        <position position="1"/>
    </location>
</feature>
<comment type="caution">
    <text evidence="1">The sequence shown here is derived from an EMBL/GenBank/DDBJ whole genome shotgun (WGS) entry which is preliminary data.</text>
</comment>
<dbReference type="Proteomes" id="UP000257109">
    <property type="component" value="Unassembled WGS sequence"/>
</dbReference>
<keyword evidence="2" id="KW-1185">Reference proteome</keyword>
<reference evidence="1" key="1">
    <citation type="submission" date="2018-05" db="EMBL/GenBank/DDBJ databases">
        <title>Draft genome of Mucuna pruriens seed.</title>
        <authorList>
            <person name="Nnadi N.E."/>
            <person name="Vos R."/>
            <person name="Hasami M.H."/>
            <person name="Devisetty U.K."/>
            <person name="Aguiy J.C."/>
        </authorList>
    </citation>
    <scope>NUCLEOTIDE SEQUENCE [LARGE SCALE GENOMIC DNA]</scope>
    <source>
        <strain evidence="1">JCA_2017</strain>
    </source>
</reference>
<evidence type="ECO:0000313" key="2">
    <source>
        <dbReference type="Proteomes" id="UP000257109"/>
    </source>
</evidence>
<dbReference type="EMBL" id="QJKJ01007593">
    <property type="protein sequence ID" value="RDX82632.1"/>
    <property type="molecule type" value="Genomic_DNA"/>
</dbReference>
<protein>
    <submittedName>
        <fullName evidence="1">Uncharacterized protein</fullName>
    </submittedName>
</protein>
<accession>A0A371FWH3</accession>
<evidence type="ECO:0000313" key="1">
    <source>
        <dbReference type="EMBL" id="RDX82632.1"/>
    </source>
</evidence>
<organism evidence="1 2">
    <name type="scientific">Mucuna pruriens</name>
    <name type="common">Velvet bean</name>
    <name type="synonym">Dolichos pruriens</name>
    <dbReference type="NCBI Taxonomy" id="157652"/>
    <lineage>
        <taxon>Eukaryota</taxon>
        <taxon>Viridiplantae</taxon>
        <taxon>Streptophyta</taxon>
        <taxon>Embryophyta</taxon>
        <taxon>Tracheophyta</taxon>
        <taxon>Spermatophyta</taxon>
        <taxon>Magnoliopsida</taxon>
        <taxon>eudicotyledons</taxon>
        <taxon>Gunneridae</taxon>
        <taxon>Pentapetalae</taxon>
        <taxon>rosids</taxon>
        <taxon>fabids</taxon>
        <taxon>Fabales</taxon>
        <taxon>Fabaceae</taxon>
        <taxon>Papilionoideae</taxon>
        <taxon>50 kb inversion clade</taxon>
        <taxon>NPAAA clade</taxon>
        <taxon>indigoferoid/millettioid clade</taxon>
        <taxon>Phaseoleae</taxon>
        <taxon>Mucuna</taxon>
    </lineage>
</organism>
<gene>
    <name evidence="1" type="ORF">CR513_36566</name>
</gene>